<dbReference type="SUPFAM" id="SSF48452">
    <property type="entry name" value="TPR-like"/>
    <property type="match status" value="4"/>
</dbReference>
<reference evidence="2 3" key="1">
    <citation type="submission" date="2024-10" db="EMBL/GenBank/DDBJ databases">
        <authorList>
            <person name="Topkara A.R."/>
            <person name="Saygin H."/>
        </authorList>
    </citation>
    <scope>NUCLEOTIDE SEQUENCE [LARGE SCALE GENOMIC DNA]</scope>
    <source>
        <strain evidence="2 3">M3C6</strain>
    </source>
</reference>
<dbReference type="InterPro" id="IPR019734">
    <property type="entry name" value="TPR_rpt"/>
</dbReference>
<dbReference type="SUPFAM" id="SSF52540">
    <property type="entry name" value="P-loop containing nucleoside triphosphate hydrolases"/>
    <property type="match status" value="1"/>
</dbReference>
<organism evidence="2 3">
    <name type="scientific">Nonomuraea marmarensis</name>
    <dbReference type="NCBI Taxonomy" id="3351344"/>
    <lineage>
        <taxon>Bacteria</taxon>
        <taxon>Bacillati</taxon>
        <taxon>Actinomycetota</taxon>
        <taxon>Actinomycetes</taxon>
        <taxon>Streptosporangiales</taxon>
        <taxon>Streptosporangiaceae</taxon>
        <taxon>Nonomuraea</taxon>
    </lineage>
</organism>
<dbReference type="RefSeq" id="WP_393164323.1">
    <property type="nucleotide sequence ID" value="NZ_JBICRM010000005.1"/>
</dbReference>
<sequence>MDTPPHRLGLERVVEVYSGHDDLVGVTGSGYVIGADLVLSSGHVVDPDAPCQVRAPWSARWVAAEQVWRGRGEAGAVLLRVADSPWREVPGIDHVRWARPDQQGRYRLRCVARGFPGHRADPQAAETLSGLVEAPTGAVSKALTVSVLSPEAVPASLWRGMSGAVLLAEPAGQLIGVIAGYAQRRLDAVPVTALLSDERFRELAGVAPGRLETVAEGDPAVILPGMLAPAREKLPQDCPDWPLLMARHAVVPFMGRDEELAALRAWAAEPSALSIAVLTGRSGTGKTRLAGELCTELAAAGWDAGFLPLTSVCAPLAARATSLAALRPTLLVIDHPEPSSPLVGELVRRLAKHERNPRIRLLLLAREPGDAEWWRRLDTASGGWLRRLNTTTVQLNAHPLTLTERTEHALGAMNAFAPSRAALPAPPRLDDPEYGLPLRVHLAALLRLRDGDEEAGRSHGSDAEASTEPMRLRGDSGGPTSLSGGGGEPIPLFGGGAQVGDGLLSRFLARECDQWARVWPDGHERVDGVTARQAVAVLTLSAPTPAELPGLLTAVPGLHSRAMSAAGLRGRTLHVAAWLGRIFPGGERLAPLGPDLVAEQLLAETEDLDALVLAVHDHEGRTVEHLVRLLDVLRLSANREPVRSALRSLVAARIGALVTEAAAAPATRLGDVLNAALDLFPGDRELAAAVATQPEAIGAGAALSVRRDVRFGLRALDVTLGELIVRHRRATGERILLARALSVLSGRLAAVGRVGEAVVVAAESAEIFAAAPPYEEAAGRAEALFNLAAGLLLAGESGGALKPAQEAAARFRILAEDDPGYAGEAARAHHNLACALLEVGRLGEAVEAFEAAGGDTEFAANLAGVLSVLPPIHADQATTQAPDASPGATRQPPAAGAAPEPLAPFEEAGAGALPELAAGLAVAATSAVKNAAPTNRDVAHRLHLLADWLAGRDRAADALVPAAEAVVRLRGLASSEPGLRYLLAEAAGLLSRLHARRDDLDAAVRSAAEAVRNLRALVALEPDEHRPHLAGQLLDLGELLLVDDRAEEALGPLQEAMSVAAERHTATQARARQLLGLCLDEIGRPVDGLAQLEIAAELYDVLGAEGDLYLGQRSEVGVRLRRLQSVLTVDHERLGRMRPAGERGDERPWMLALVSERPPEEAVVRAEQLLAERRKVVESAGSPGVEEIHAYLSAQAMLARVWADVGRAADGFVLAMQAAELLQRHAWPDRPNAIAAPDRPHATTGPDRPHAIAVGMVAAALGRTLVALGRHKEAIPHLLTAIESYEPQTGTSLAFRLELAELVILETVALSRAACPSDAESAADRLVDLYAELVSERFQPPLALAGALRLQAGIRFTRQNVEGARQSVTRALEVMPSEPAEHLLTATCLELGGLCLAESHDNEAAGAKLAEGTALLEEQRSVPPDLVNVHLLALIRLARLRVEEEGPAAGVGLHARILQIRPLPGAEVLDILIEELSGYLDDMSGADPAGLLPSLTSFTDALEREVPLSGDPEVHDRFGECLARFSDAAAREGDAASAALGAELTVRVYRELAAVSSEYRGRLGMALAALARLANAAATAPSRAAPAGPVHPELAVLEQAVDLLGAGEPGRPLADTLNLYAVKLLEQGRPVEALAHCERAADLCDELDDPAVAAATYARLGAALALLDRPQAALEAITWSLAELNRAQEEQPHIRAQAIQVRGQVLRAFGRRQEALAHLVEAVRLFARLPDPLAAAETAAVVADDLMAEGRPEEAAEYAGIATTGHPEGTVKHALATQRLARCHMMLGALAAANTLVEGLIPQARRSPDDLTYRAILADSLAQSSELLPLLRLDGGTEAEARAREAIAIYDELLTTGMNAQALHTSRAGACLTLAAALRMRDLAADAVQPLREAVAALERFAPGNPLQAGLLSRAMLMLGDALMEAGRALEAGLVFHRGTQVTRDELSRAVAHARLGFCQQELGRDDAADAALRVSAGLLRDLVPEQRDLAELLDDVLRGRLRILEKAGDSDELRAVEDELHRLTNR</sequence>
<keyword evidence="3" id="KW-1185">Reference proteome</keyword>
<dbReference type="Pfam" id="PF13181">
    <property type="entry name" value="TPR_8"/>
    <property type="match status" value="1"/>
</dbReference>
<feature type="region of interest" description="Disordered" evidence="1">
    <location>
        <begin position="451"/>
        <end position="490"/>
    </location>
</feature>
<gene>
    <name evidence="2" type="ORF">ACFLIM_10750</name>
</gene>
<name>A0ABW7A8K3_9ACTN</name>
<evidence type="ECO:0008006" key="4">
    <source>
        <dbReference type="Google" id="ProtNLM"/>
    </source>
</evidence>
<proteinExistence type="predicted"/>
<comment type="caution">
    <text evidence="2">The sequence shown here is derived from an EMBL/GenBank/DDBJ whole genome shotgun (WGS) entry which is preliminary data.</text>
</comment>
<dbReference type="Proteomes" id="UP001603978">
    <property type="component" value="Unassembled WGS sequence"/>
</dbReference>
<evidence type="ECO:0000313" key="2">
    <source>
        <dbReference type="EMBL" id="MFG1703662.1"/>
    </source>
</evidence>
<protein>
    <recommendedName>
        <fullName evidence="4">Tetratricopeptide repeat-containing protein</fullName>
    </recommendedName>
</protein>
<dbReference type="EMBL" id="JBICRM010000005">
    <property type="protein sequence ID" value="MFG1703662.1"/>
    <property type="molecule type" value="Genomic_DNA"/>
</dbReference>
<dbReference type="Gene3D" id="1.25.40.10">
    <property type="entry name" value="Tetratricopeptide repeat domain"/>
    <property type="match status" value="4"/>
</dbReference>
<dbReference type="SMART" id="SM00028">
    <property type="entry name" value="TPR"/>
    <property type="match status" value="9"/>
</dbReference>
<dbReference type="SUPFAM" id="SSF50494">
    <property type="entry name" value="Trypsin-like serine proteases"/>
    <property type="match status" value="1"/>
</dbReference>
<dbReference type="InterPro" id="IPR027417">
    <property type="entry name" value="P-loop_NTPase"/>
</dbReference>
<evidence type="ECO:0000256" key="1">
    <source>
        <dbReference type="SAM" id="MobiDB-lite"/>
    </source>
</evidence>
<accession>A0ABW7A8K3</accession>
<feature type="compositionally biased region" description="Basic and acidic residues" evidence="1">
    <location>
        <begin position="451"/>
        <end position="462"/>
    </location>
</feature>
<feature type="compositionally biased region" description="Low complexity" evidence="1">
    <location>
        <begin position="892"/>
        <end position="902"/>
    </location>
</feature>
<dbReference type="InterPro" id="IPR011990">
    <property type="entry name" value="TPR-like_helical_dom_sf"/>
</dbReference>
<feature type="region of interest" description="Disordered" evidence="1">
    <location>
        <begin position="877"/>
        <end position="902"/>
    </location>
</feature>
<evidence type="ECO:0000313" key="3">
    <source>
        <dbReference type="Proteomes" id="UP001603978"/>
    </source>
</evidence>
<dbReference type="InterPro" id="IPR009003">
    <property type="entry name" value="Peptidase_S1_PA"/>
</dbReference>